<reference evidence="8 9" key="3">
    <citation type="journal article" date="2016" name="Sci. Rep.">
        <title>Genome-wide diversity and gene expression profiling of Babesia microti isolates identify polymorphic genes that mediate host-pathogen interactions.</title>
        <authorList>
            <person name="Silva J.C."/>
            <person name="Cornillot E."/>
            <person name="McCracken C."/>
            <person name="Usmani-Brown S."/>
            <person name="Dwivedi A."/>
            <person name="Ifeonu O.O."/>
            <person name="Crabtree J."/>
            <person name="Gotia H.T."/>
            <person name="Virji A.Z."/>
            <person name="Reynes C."/>
            <person name="Colinge J."/>
            <person name="Kumar V."/>
            <person name="Lawres L."/>
            <person name="Pazzi J.E."/>
            <person name="Pablo J.V."/>
            <person name="Hung C."/>
            <person name="Brancato J."/>
            <person name="Kumari P."/>
            <person name="Orvis J."/>
            <person name="Tretina K."/>
            <person name="Chibucos M."/>
            <person name="Ott S."/>
            <person name="Sadzewicz L."/>
            <person name="Sengamalay N."/>
            <person name="Shetty A.C."/>
            <person name="Su Q."/>
            <person name="Tallon L."/>
            <person name="Fraser C.M."/>
            <person name="Frutos R."/>
            <person name="Molina D.M."/>
            <person name="Krause P.J."/>
            <person name="Ben Mamoun C."/>
        </authorList>
    </citation>
    <scope>NUCLEOTIDE SEQUENCE [LARGE SCALE GENOMIC DNA]</scope>
    <source>
        <strain evidence="8 9">RI</strain>
    </source>
</reference>
<organism evidence="8 9">
    <name type="scientific">Babesia microti (strain RI)</name>
    <dbReference type="NCBI Taxonomy" id="1133968"/>
    <lineage>
        <taxon>Eukaryota</taxon>
        <taxon>Sar</taxon>
        <taxon>Alveolata</taxon>
        <taxon>Apicomplexa</taxon>
        <taxon>Aconoidasida</taxon>
        <taxon>Piroplasmida</taxon>
        <taxon>Babesiidae</taxon>
        <taxon>Babesia</taxon>
    </lineage>
</organism>
<dbReference type="PANTHER" id="PTHR48277">
    <property type="entry name" value="MITOCHONDRIAL RIBOSOMAL PROTEIN S5"/>
    <property type="match status" value="1"/>
</dbReference>
<dbReference type="PANTHER" id="PTHR48277:SF1">
    <property type="entry name" value="MITOCHONDRIAL RIBOSOMAL PROTEIN S5"/>
    <property type="match status" value="1"/>
</dbReference>
<keyword evidence="3 4" id="KW-0687">Ribonucleoprotein</keyword>
<evidence type="ECO:0000256" key="5">
    <source>
        <dbReference type="RuleBase" id="RU003823"/>
    </source>
</evidence>
<dbReference type="InterPro" id="IPR000851">
    <property type="entry name" value="Ribosomal_uS5"/>
</dbReference>
<dbReference type="Pfam" id="PF00333">
    <property type="entry name" value="Ribosomal_S5"/>
    <property type="match status" value="1"/>
</dbReference>
<reference evidence="8 9" key="2">
    <citation type="journal article" date="2013" name="PLoS ONE">
        <title>Whole genome mapping and re-organization of the nuclear and mitochondrial genomes of Babesia microti isolates.</title>
        <authorList>
            <person name="Cornillot E."/>
            <person name="Dassouli A."/>
            <person name="Garg A."/>
            <person name="Pachikara N."/>
            <person name="Randazzo S."/>
            <person name="Depoix D."/>
            <person name="Carcy B."/>
            <person name="Delbecq S."/>
            <person name="Frutos R."/>
            <person name="Silva J.C."/>
            <person name="Sutton R."/>
            <person name="Krause P.J."/>
            <person name="Mamoun C.B."/>
        </authorList>
    </citation>
    <scope>NUCLEOTIDE SEQUENCE [LARGE SCALE GENOMIC DNA]</scope>
    <source>
        <strain evidence="8 9">RI</strain>
    </source>
</reference>
<dbReference type="Gene3D" id="3.30.230.10">
    <property type="match status" value="1"/>
</dbReference>
<evidence type="ECO:0000256" key="1">
    <source>
        <dbReference type="ARBA" id="ARBA00008945"/>
    </source>
</evidence>
<dbReference type="InterPro" id="IPR014721">
    <property type="entry name" value="Ribsml_uS5_D2-typ_fold_subgr"/>
</dbReference>
<dbReference type="GO" id="GO:1990904">
    <property type="term" value="C:ribonucleoprotein complex"/>
    <property type="evidence" value="ECO:0007669"/>
    <property type="project" value="UniProtKB-UniRule"/>
</dbReference>
<dbReference type="GO" id="GO:0006412">
    <property type="term" value="P:translation"/>
    <property type="evidence" value="ECO:0007669"/>
    <property type="project" value="InterPro"/>
</dbReference>
<dbReference type="EMBL" id="LN871598">
    <property type="protein sequence ID" value="SJK86562.1"/>
    <property type="molecule type" value="Genomic_DNA"/>
</dbReference>
<proteinExistence type="inferred from homology"/>
<dbReference type="VEuPathDB" id="PiroplasmaDB:BMR1_03g03330"/>
<dbReference type="InterPro" id="IPR013810">
    <property type="entry name" value="Ribosomal_uS5_N"/>
</dbReference>
<evidence type="ECO:0000256" key="3">
    <source>
        <dbReference type="ARBA" id="ARBA00023274"/>
    </source>
</evidence>
<feature type="domain" description="S5 DRBM" evidence="7">
    <location>
        <begin position="486"/>
        <end position="549"/>
    </location>
</feature>
<protein>
    <submittedName>
        <fullName evidence="8">Mitochondrial ribosomal protein S5, putative</fullName>
    </submittedName>
</protein>
<dbReference type="Proteomes" id="UP000002899">
    <property type="component" value="Chromosome III"/>
</dbReference>
<feature type="coiled-coil region" evidence="6">
    <location>
        <begin position="44"/>
        <end position="71"/>
    </location>
</feature>
<keyword evidence="2 4" id="KW-0689">Ribosomal protein</keyword>
<comment type="similarity">
    <text evidence="1 5">Belongs to the universal ribosomal protein uS5 family.</text>
</comment>
<evidence type="ECO:0000259" key="7">
    <source>
        <dbReference type="PROSITE" id="PS50881"/>
    </source>
</evidence>
<name>A0A1R4AC21_BABMR</name>
<dbReference type="InterPro" id="IPR005324">
    <property type="entry name" value="Ribosomal_uS5_C"/>
</dbReference>
<dbReference type="Gene3D" id="3.30.160.20">
    <property type="match status" value="1"/>
</dbReference>
<keyword evidence="9" id="KW-1185">Reference proteome</keyword>
<dbReference type="GO" id="GO:0003735">
    <property type="term" value="F:structural constituent of ribosome"/>
    <property type="evidence" value="ECO:0007669"/>
    <property type="project" value="UniProtKB-UniRule"/>
</dbReference>
<dbReference type="SUPFAM" id="SSF54768">
    <property type="entry name" value="dsRNA-binding domain-like"/>
    <property type="match status" value="1"/>
</dbReference>
<dbReference type="OrthoDB" id="309483at2759"/>
<dbReference type="GeneID" id="24425312"/>
<dbReference type="PROSITE" id="PS50881">
    <property type="entry name" value="S5_DSRBD"/>
    <property type="match status" value="1"/>
</dbReference>
<keyword evidence="6" id="KW-0175">Coiled coil</keyword>
<dbReference type="InterPro" id="IPR020568">
    <property type="entry name" value="Ribosomal_Su5_D2-typ_SF"/>
</dbReference>
<accession>A0A1R4AC21</accession>
<evidence type="ECO:0000256" key="6">
    <source>
        <dbReference type="SAM" id="Coils"/>
    </source>
</evidence>
<reference evidence="8 9" key="1">
    <citation type="journal article" date="2012" name="Nucleic Acids Res.">
        <title>Sequencing of the smallest Apicomplexan genome from the human pathogen Babesia microti.</title>
        <authorList>
            <person name="Cornillot E."/>
            <person name="Hadj-Kaddour K."/>
            <person name="Dassouli A."/>
            <person name="Noel B."/>
            <person name="Ranwez V."/>
            <person name="Vacherie B."/>
            <person name="Augagneur Y."/>
            <person name="Bres V."/>
            <person name="Duclos A."/>
            <person name="Randazzo S."/>
            <person name="Carcy B."/>
            <person name="Debierre-Grockiego F."/>
            <person name="Delbecq S."/>
            <person name="Moubri-Menage K."/>
            <person name="Shams-Eldin H."/>
            <person name="Usmani-Brown S."/>
            <person name="Bringaud F."/>
            <person name="Wincker P."/>
            <person name="Vivares C.P."/>
            <person name="Schwarz R.T."/>
            <person name="Schetters T.P."/>
            <person name="Krause P.J."/>
            <person name="Gorenflot A."/>
            <person name="Berry V."/>
            <person name="Barbe V."/>
            <person name="Ben Mamoun C."/>
        </authorList>
    </citation>
    <scope>NUCLEOTIDE SEQUENCE [LARGE SCALE GENOMIC DNA]</scope>
    <source>
        <strain evidence="8 9">RI</strain>
    </source>
</reference>
<dbReference type="SUPFAM" id="SSF54211">
    <property type="entry name" value="Ribosomal protein S5 domain 2-like"/>
    <property type="match status" value="1"/>
</dbReference>
<dbReference type="GO" id="GO:0005840">
    <property type="term" value="C:ribosome"/>
    <property type="evidence" value="ECO:0007669"/>
    <property type="project" value="UniProtKB-KW"/>
</dbReference>
<sequence>MFRVSRLYKIHQGHVGKVLNKWRNAQPWLDENIYDIASGIDPSLRKIRLQKDTLTREIINTENEIKNLFSDEQIQTLLGHSERESEESNVEKEMQVSKDVMRILRILRPNAPPSYRESSASFLDMTSKQLIQSHTNYDEFNDYFSTKSFILSVITLCKSLEQDIHQLFCDITGLETDIKQNNNIFGLRDIINKLYEFVLLKKDVNDAERWSNDVWPKISKYFNLPQSKQEMSDWLKSHITRINLNTTVSDDSSCNYSIANDFTRDSLICSEILEEERIMGIPRSKYGLYFESLINILDHNMTQNEVEQLCDLFTKLLITLEDLGLSNWINGNLSLDVLEPLPDLSVLGNFHDDIIAESRELVKSLARGDEYLLNHFPNPSEFINSQRQLDLPENQFFNDAQIDEMFANNNTDKIATGEVKEAPFDLLYENHLRFHRSLGPAEYFVNDKNKIDWKWKTPSGAIYDQHRGMYLRSNRGIDPMLRLEKMRCAIVDRKQTLSMSKAGRMYFTRCVVAVGDGKGYFGMGVGHGANIADARNDGILNALKDMFFIDFDKKMPLLTPVRGQEYGTTITITPRPLGKGLRVSGRYLALAYLTGLDDCKISFSGTRSWITRMRALRRALEQIYSRATMANATGMKYTNLFCPGEHTIHWPDRWFIPMLNEYKKRIICIKKRRIKFARKAVRRHIPEIIPSDLKTTMPHYAYKSPLQRWQNELTQLRYTNKTQLQSQPHNIHQIEANATTSQIFDSIESGEDELNFPIESIVKELSN</sequence>
<dbReference type="KEGG" id="bmic:BMR1_03g03330"/>
<dbReference type="AlphaFoldDB" id="A0A1R4AC21"/>
<evidence type="ECO:0000313" key="8">
    <source>
        <dbReference type="EMBL" id="SJK86562.1"/>
    </source>
</evidence>
<dbReference type="RefSeq" id="XP_021338704.1">
    <property type="nucleotide sequence ID" value="XM_021482154.1"/>
</dbReference>
<dbReference type="Pfam" id="PF03719">
    <property type="entry name" value="Ribosomal_S5_C"/>
    <property type="match status" value="1"/>
</dbReference>
<evidence type="ECO:0000256" key="4">
    <source>
        <dbReference type="PROSITE-ProRule" id="PRU00268"/>
    </source>
</evidence>
<evidence type="ECO:0000256" key="2">
    <source>
        <dbReference type="ARBA" id="ARBA00022980"/>
    </source>
</evidence>
<dbReference type="GO" id="GO:0003723">
    <property type="term" value="F:RNA binding"/>
    <property type="evidence" value="ECO:0007669"/>
    <property type="project" value="InterPro"/>
</dbReference>
<evidence type="ECO:0000313" key="9">
    <source>
        <dbReference type="Proteomes" id="UP000002899"/>
    </source>
</evidence>